<accession>A0A1Y1HRP6</accession>
<evidence type="ECO:0000259" key="3">
    <source>
        <dbReference type="PROSITE" id="PS51658"/>
    </source>
</evidence>
<gene>
    <name evidence="4" type="ORF">KFL_000140270</name>
</gene>
<proteinExistence type="inferred from homology"/>
<reference evidence="4 5" key="1">
    <citation type="journal article" date="2014" name="Nat. Commun.">
        <title>Klebsormidium flaccidum genome reveals primary factors for plant terrestrial adaptation.</title>
        <authorList>
            <person name="Hori K."/>
            <person name="Maruyama F."/>
            <person name="Fujisawa T."/>
            <person name="Togashi T."/>
            <person name="Yamamoto N."/>
            <person name="Seo M."/>
            <person name="Sato S."/>
            <person name="Yamada T."/>
            <person name="Mori H."/>
            <person name="Tajima N."/>
            <person name="Moriyama T."/>
            <person name="Ikeuchi M."/>
            <person name="Watanabe M."/>
            <person name="Wada H."/>
            <person name="Kobayashi K."/>
            <person name="Saito M."/>
            <person name="Masuda T."/>
            <person name="Sasaki-Sekimoto Y."/>
            <person name="Mashiguchi K."/>
            <person name="Awai K."/>
            <person name="Shimojima M."/>
            <person name="Masuda S."/>
            <person name="Iwai M."/>
            <person name="Nobusawa T."/>
            <person name="Narise T."/>
            <person name="Kondo S."/>
            <person name="Saito H."/>
            <person name="Sato R."/>
            <person name="Murakawa M."/>
            <person name="Ihara Y."/>
            <person name="Oshima-Yamada Y."/>
            <person name="Ohtaka K."/>
            <person name="Satoh M."/>
            <person name="Sonobe K."/>
            <person name="Ishii M."/>
            <person name="Ohtani R."/>
            <person name="Kanamori-Sato M."/>
            <person name="Honoki R."/>
            <person name="Miyazaki D."/>
            <person name="Mochizuki H."/>
            <person name="Umetsu J."/>
            <person name="Higashi K."/>
            <person name="Shibata D."/>
            <person name="Kamiya Y."/>
            <person name="Sato N."/>
            <person name="Nakamura Y."/>
            <person name="Tabata S."/>
            <person name="Ida S."/>
            <person name="Kurokawa K."/>
            <person name="Ohta H."/>
        </authorList>
    </citation>
    <scope>NUCLEOTIDE SEQUENCE [LARGE SCALE GENOMIC DNA]</scope>
    <source>
        <strain evidence="4 5">NIES-2285</strain>
    </source>
</reference>
<dbReference type="PANTHER" id="PTHR15160:SF1">
    <property type="entry name" value="VON HIPPEL-LINDAU DISEASE TUMOR SUPPRESSOR"/>
    <property type="match status" value="1"/>
</dbReference>
<evidence type="ECO:0000313" key="4">
    <source>
        <dbReference type="EMBL" id="GAQ78508.1"/>
    </source>
</evidence>
<comment type="function">
    <text evidence="2">Bifunctional nuclease with both RNase and DNase activities. Involved in basal defense response. Participates in abscisic acid-derived callose deposition following infection by a necrotrophic pathogen.</text>
</comment>
<dbReference type="STRING" id="105231.A0A1Y1HRP6"/>
<organism evidence="4 5">
    <name type="scientific">Klebsormidium nitens</name>
    <name type="common">Green alga</name>
    <name type="synonym">Ulothrix nitens</name>
    <dbReference type="NCBI Taxonomy" id="105231"/>
    <lineage>
        <taxon>Eukaryota</taxon>
        <taxon>Viridiplantae</taxon>
        <taxon>Streptophyta</taxon>
        <taxon>Klebsormidiophyceae</taxon>
        <taxon>Klebsormidiales</taxon>
        <taxon>Klebsormidiaceae</taxon>
        <taxon>Klebsormidium</taxon>
    </lineage>
</organism>
<dbReference type="GO" id="GO:0004518">
    <property type="term" value="F:nuclease activity"/>
    <property type="evidence" value="ECO:0007669"/>
    <property type="project" value="InterPro"/>
</dbReference>
<keyword evidence="5" id="KW-1185">Reference proteome</keyword>
<name>A0A1Y1HRP6_KLENI</name>
<protein>
    <recommendedName>
        <fullName evidence="3">BFN domain-containing protein</fullName>
    </recommendedName>
</protein>
<sequence length="233" mass="26161">MALNDNQGSSGEDMLHADEDFREAAVIDASRIFYHAAVPTIFLKMEASDLVLPIVVNGQASQMLTQALKKETGARPTMYEVIREMCATTKMEVKMVRVTGRVVDTYHARIYLAQANSNEIVSVDAKPSDAINIAVACNVKIFVNKNLMESDGVIPEYKTVWTDLAGHGFARLLPDARLDVADNQHDPLAEEIILIKNMSIAANEERYADAARWRDELQKFRTKNKSRRLHRQV</sequence>
<dbReference type="SUPFAM" id="SSF103256">
    <property type="entry name" value="Hypothetical protein TM0160"/>
    <property type="match status" value="1"/>
</dbReference>
<evidence type="ECO:0000313" key="5">
    <source>
        <dbReference type="Proteomes" id="UP000054558"/>
    </source>
</evidence>
<dbReference type="Proteomes" id="UP000054558">
    <property type="component" value="Unassembled WGS sequence"/>
</dbReference>
<dbReference type="Gene3D" id="3.10.690.10">
    <property type="entry name" value="Bifunctional nuclease domain"/>
    <property type="match status" value="1"/>
</dbReference>
<dbReference type="EMBL" id="DF236963">
    <property type="protein sequence ID" value="GAQ78508.1"/>
    <property type="molecule type" value="Genomic_DNA"/>
</dbReference>
<dbReference type="OMA" id="VEIMQYE"/>
<dbReference type="Pfam" id="PF02577">
    <property type="entry name" value="BFN_dom"/>
    <property type="match status" value="1"/>
</dbReference>
<dbReference type="PROSITE" id="PS51658">
    <property type="entry name" value="BFN"/>
    <property type="match status" value="1"/>
</dbReference>
<evidence type="ECO:0000256" key="2">
    <source>
        <dbReference type="ARBA" id="ARBA00025428"/>
    </source>
</evidence>
<evidence type="ECO:0000256" key="1">
    <source>
        <dbReference type="ARBA" id="ARBA00009095"/>
    </source>
</evidence>
<feature type="domain" description="BFN" evidence="3">
    <location>
        <begin position="21"/>
        <end position="155"/>
    </location>
</feature>
<comment type="similarity">
    <text evidence="1">Belongs to the bifunctional nuclease family.</text>
</comment>
<dbReference type="GO" id="GO:0016567">
    <property type="term" value="P:protein ubiquitination"/>
    <property type="evidence" value="ECO:0000318"/>
    <property type="project" value="GO_Central"/>
</dbReference>
<dbReference type="AlphaFoldDB" id="A0A1Y1HRP6"/>
<dbReference type="OrthoDB" id="566255at2759"/>
<dbReference type="PANTHER" id="PTHR15160">
    <property type="entry name" value="VON HIPPEL-LINDAU PROTEIN"/>
    <property type="match status" value="1"/>
</dbReference>
<dbReference type="GO" id="GO:0030891">
    <property type="term" value="C:VCB complex"/>
    <property type="evidence" value="ECO:0000318"/>
    <property type="project" value="GO_Central"/>
</dbReference>
<dbReference type="InterPro" id="IPR036104">
    <property type="entry name" value="BFN_sf"/>
</dbReference>
<dbReference type="GO" id="GO:0005634">
    <property type="term" value="C:nucleus"/>
    <property type="evidence" value="ECO:0000318"/>
    <property type="project" value="GO_Central"/>
</dbReference>
<dbReference type="InterPro" id="IPR003729">
    <property type="entry name" value="Bi_nuclease_dom"/>
</dbReference>